<dbReference type="Gene3D" id="1.10.287.1260">
    <property type="match status" value="1"/>
</dbReference>
<dbReference type="SUPFAM" id="SSF82689">
    <property type="entry name" value="Mechanosensitive channel protein MscS (YggB), C-terminal domain"/>
    <property type="match status" value="1"/>
</dbReference>
<feature type="domain" description="Mechanosensitive ion channel MscS C-terminal" evidence="9">
    <location>
        <begin position="347"/>
        <end position="428"/>
    </location>
</feature>
<feature type="transmembrane region" description="Helical" evidence="7">
    <location>
        <begin position="71"/>
        <end position="96"/>
    </location>
</feature>
<evidence type="ECO:0000256" key="2">
    <source>
        <dbReference type="ARBA" id="ARBA00008017"/>
    </source>
</evidence>
<dbReference type="SUPFAM" id="SSF50182">
    <property type="entry name" value="Sm-like ribonucleoproteins"/>
    <property type="match status" value="1"/>
</dbReference>
<dbReference type="AlphaFoldDB" id="B1WR55"/>
<keyword evidence="4 7" id="KW-0812">Transmembrane</keyword>
<dbReference type="PANTHER" id="PTHR30347">
    <property type="entry name" value="POTASSIUM CHANNEL RELATED"/>
    <property type="match status" value="1"/>
</dbReference>
<dbReference type="EMBL" id="CP000806">
    <property type="protein sequence ID" value="ACB50113.1"/>
    <property type="molecule type" value="Genomic_DNA"/>
</dbReference>
<dbReference type="InterPro" id="IPR011014">
    <property type="entry name" value="MscS_channel_TM-2"/>
</dbReference>
<dbReference type="PANTHER" id="PTHR30347:SF1">
    <property type="entry name" value="MECHANOSENSITIVE CHANNEL MSCK"/>
    <property type="match status" value="1"/>
</dbReference>
<accession>B1WR55</accession>
<evidence type="ECO:0000256" key="6">
    <source>
        <dbReference type="ARBA" id="ARBA00023136"/>
    </source>
</evidence>
<evidence type="ECO:0000256" key="1">
    <source>
        <dbReference type="ARBA" id="ARBA00004651"/>
    </source>
</evidence>
<dbReference type="InterPro" id="IPR006685">
    <property type="entry name" value="MscS_channel_2nd"/>
</dbReference>
<dbReference type="Pfam" id="PF21082">
    <property type="entry name" value="MS_channel_3rd"/>
    <property type="match status" value="1"/>
</dbReference>
<feature type="transmembrane region" description="Helical" evidence="7">
    <location>
        <begin position="28"/>
        <end position="50"/>
    </location>
</feature>
<dbReference type="InterPro" id="IPR049142">
    <property type="entry name" value="MS_channel_1st"/>
</dbReference>
<keyword evidence="5 7" id="KW-1133">Transmembrane helix</keyword>
<dbReference type="Proteomes" id="UP000001203">
    <property type="component" value="Chromosome circular"/>
</dbReference>
<evidence type="ECO:0000259" key="9">
    <source>
        <dbReference type="Pfam" id="PF21082"/>
    </source>
</evidence>
<feature type="transmembrane region" description="Helical" evidence="7">
    <location>
        <begin position="184"/>
        <end position="208"/>
    </location>
</feature>
<evidence type="ECO:0000259" key="10">
    <source>
        <dbReference type="Pfam" id="PF21088"/>
    </source>
</evidence>
<gene>
    <name evidence="11" type="ordered locus">cce_0762</name>
</gene>
<evidence type="ECO:0000256" key="4">
    <source>
        <dbReference type="ARBA" id="ARBA00022692"/>
    </source>
</evidence>
<keyword evidence="12" id="KW-1185">Reference proteome</keyword>
<dbReference type="InterPro" id="IPR023408">
    <property type="entry name" value="MscS_beta-dom_sf"/>
</dbReference>
<name>B1WR55_CROS5</name>
<dbReference type="KEGG" id="cyt:cce_0762"/>
<dbReference type="GO" id="GO:0055085">
    <property type="term" value="P:transmembrane transport"/>
    <property type="evidence" value="ECO:0007669"/>
    <property type="project" value="InterPro"/>
</dbReference>
<dbReference type="InterPro" id="IPR052702">
    <property type="entry name" value="MscS-like_channel"/>
</dbReference>
<dbReference type="GO" id="GO:0005886">
    <property type="term" value="C:plasma membrane"/>
    <property type="evidence" value="ECO:0007669"/>
    <property type="project" value="UniProtKB-SubCell"/>
</dbReference>
<feature type="domain" description="Mechanosensitive ion channel transmembrane helices 2/3" evidence="10">
    <location>
        <begin position="229"/>
        <end position="269"/>
    </location>
</feature>
<feature type="transmembrane region" description="Helical" evidence="7">
    <location>
        <begin position="229"/>
        <end position="248"/>
    </location>
</feature>
<dbReference type="RefSeq" id="WP_009546001.1">
    <property type="nucleotide sequence ID" value="NC_010546.1"/>
</dbReference>
<organism evidence="11 12">
    <name type="scientific">Crocosphaera subtropica (strain ATCC 51142 / BH68)</name>
    <name type="common">Cyanothece sp. (strain ATCC 51142)</name>
    <dbReference type="NCBI Taxonomy" id="43989"/>
    <lineage>
        <taxon>Bacteria</taxon>
        <taxon>Bacillati</taxon>
        <taxon>Cyanobacteriota</taxon>
        <taxon>Cyanophyceae</taxon>
        <taxon>Oscillatoriophycideae</taxon>
        <taxon>Chroococcales</taxon>
        <taxon>Aphanothecaceae</taxon>
        <taxon>Crocosphaera</taxon>
        <taxon>Crocosphaera subtropica</taxon>
    </lineage>
</organism>
<comment type="subcellular location">
    <subcellularLocation>
        <location evidence="1">Cell membrane</location>
        <topology evidence="1">Multi-pass membrane protein</topology>
    </subcellularLocation>
</comment>
<evidence type="ECO:0000313" key="12">
    <source>
        <dbReference type="Proteomes" id="UP000001203"/>
    </source>
</evidence>
<dbReference type="Pfam" id="PF00924">
    <property type="entry name" value="MS_channel_2nd"/>
    <property type="match status" value="1"/>
</dbReference>
<evidence type="ECO:0000256" key="7">
    <source>
        <dbReference type="SAM" id="Phobius"/>
    </source>
</evidence>
<dbReference type="Gene3D" id="3.30.70.100">
    <property type="match status" value="1"/>
</dbReference>
<evidence type="ECO:0000256" key="3">
    <source>
        <dbReference type="ARBA" id="ARBA00022475"/>
    </source>
</evidence>
<sequence>MNKNLILDPSYFREEWLKTMVILQRPAVQVQLVAITISLIVMFLLSQWLWGKFEKRFPDISQFEERNKECYYQQCGAALLFYLLFPTFSLLVIFIINFLFLRSNLFAGYLTDTINILWIYIFYRIFLVGLYSLFNAKAVKHYHYRFFTPLFFTFIILHIIHIITDFDTIFRVSFFQLFDQSVTLGDIVVTIGGLYFWITGCSLLEKVLIYLFSKEIRTNQRAVQSISLILRYFLIGLGITLIFGYVGISPTALAAITGGLSVGIGFGLKEVISNFVSGLFLLFEGSLKPDDVISINNEMSQVKKFGIRATTVQVIKDNSEKIIPNQTFFTEEVTTFTGSDSLVYRSVIVGANYNCNPQQVIKVLLEVADNNPNILEYPRPIAFALEFGDSSINFELKFWLDNPLITKRVTSSLICDIWKAFKKNDIEIPYPQRDLHIINSLQTDSHKVTDIPK</sequence>
<dbReference type="OrthoDB" id="9809206at2"/>
<evidence type="ECO:0008006" key="13">
    <source>
        <dbReference type="Google" id="ProtNLM"/>
    </source>
</evidence>
<dbReference type="HOGENOM" id="CLU_037945_9_3_3"/>
<evidence type="ECO:0000256" key="5">
    <source>
        <dbReference type="ARBA" id="ARBA00022989"/>
    </source>
</evidence>
<feature type="transmembrane region" description="Helical" evidence="7">
    <location>
        <begin position="116"/>
        <end position="134"/>
    </location>
</feature>
<comment type="similarity">
    <text evidence="2">Belongs to the MscS (TC 1.A.23) family.</text>
</comment>
<dbReference type="SUPFAM" id="SSF82861">
    <property type="entry name" value="Mechanosensitive channel protein MscS (YggB), transmembrane region"/>
    <property type="match status" value="1"/>
</dbReference>
<feature type="domain" description="Mechanosensitive ion channel MscS" evidence="8">
    <location>
        <begin position="271"/>
        <end position="334"/>
    </location>
</feature>
<dbReference type="Gene3D" id="2.30.30.60">
    <property type="match status" value="1"/>
</dbReference>
<evidence type="ECO:0000259" key="8">
    <source>
        <dbReference type="Pfam" id="PF00924"/>
    </source>
</evidence>
<protein>
    <recommendedName>
        <fullName evidence="13">Mechanosensitive ion channel</fullName>
    </recommendedName>
</protein>
<keyword evidence="3" id="KW-1003">Cell membrane</keyword>
<reference evidence="11 12" key="1">
    <citation type="journal article" date="2008" name="Proc. Natl. Acad. Sci. U.S.A.">
        <title>The genome of Cyanothece 51142, a unicellular diazotrophic cyanobacterium important in the marine nitrogen cycle.</title>
        <authorList>
            <person name="Welsh E.A."/>
            <person name="Liberton M."/>
            <person name="Stoeckel J."/>
            <person name="Loh T."/>
            <person name="Elvitigala T."/>
            <person name="Wang C."/>
            <person name="Wollam A."/>
            <person name="Fulton R.S."/>
            <person name="Clifton S.W."/>
            <person name="Jacobs J.M."/>
            <person name="Aurora R."/>
            <person name="Ghosh B.K."/>
            <person name="Sherman L.A."/>
            <person name="Smith R.D."/>
            <person name="Wilson R.K."/>
            <person name="Pakrasi H.B."/>
        </authorList>
    </citation>
    <scope>NUCLEOTIDE SEQUENCE [LARGE SCALE GENOMIC DNA]</scope>
    <source>
        <strain evidence="12">ATCC 51142 / BH68</strain>
    </source>
</reference>
<dbReference type="InterPro" id="IPR049278">
    <property type="entry name" value="MS_channel_C"/>
</dbReference>
<evidence type="ECO:0000313" key="11">
    <source>
        <dbReference type="EMBL" id="ACB50113.1"/>
    </source>
</evidence>
<dbReference type="InterPro" id="IPR010920">
    <property type="entry name" value="LSM_dom_sf"/>
</dbReference>
<keyword evidence="6 7" id="KW-0472">Membrane</keyword>
<proteinExistence type="inferred from homology"/>
<dbReference type="InterPro" id="IPR011066">
    <property type="entry name" value="MscS_channel_C_sf"/>
</dbReference>
<dbReference type="eggNOG" id="COG3264">
    <property type="taxonomic scope" value="Bacteria"/>
</dbReference>
<feature type="transmembrane region" description="Helical" evidence="7">
    <location>
        <begin position="146"/>
        <end position="164"/>
    </location>
</feature>
<dbReference type="Pfam" id="PF21088">
    <property type="entry name" value="MS_channel_1st"/>
    <property type="match status" value="1"/>
</dbReference>
<dbReference type="STRING" id="43989.cce_0762"/>